<feature type="compositionally biased region" description="Basic residues" evidence="1">
    <location>
        <begin position="323"/>
        <end position="332"/>
    </location>
</feature>
<gene>
    <name evidence="3" type="primary">LOC120277630</name>
</gene>
<dbReference type="RefSeq" id="XP_039140421.1">
    <property type="nucleotide sequence ID" value="XM_039284487.1"/>
</dbReference>
<feature type="region of interest" description="Disordered" evidence="1">
    <location>
        <begin position="119"/>
        <end position="140"/>
    </location>
</feature>
<proteinExistence type="predicted"/>
<feature type="region of interest" description="Disordered" evidence="1">
    <location>
        <begin position="288"/>
        <end position="389"/>
    </location>
</feature>
<dbReference type="Proteomes" id="UP001515500">
    <property type="component" value="Chromosome 15"/>
</dbReference>
<protein>
    <submittedName>
        <fullName evidence="3">Uncharacterized protein LOC120277630</fullName>
    </submittedName>
</protein>
<feature type="region of interest" description="Disordered" evidence="1">
    <location>
        <begin position="154"/>
        <end position="174"/>
    </location>
</feature>
<dbReference type="GeneID" id="120277630"/>
<feature type="compositionally biased region" description="Polar residues" evidence="1">
    <location>
        <begin position="257"/>
        <end position="267"/>
    </location>
</feature>
<evidence type="ECO:0000313" key="2">
    <source>
        <dbReference type="Proteomes" id="UP001515500"/>
    </source>
</evidence>
<feature type="compositionally biased region" description="Polar residues" evidence="1">
    <location>
        <begin position="127"/>
        <end position="140"/>
    </location>
</feature>
<evidence type="ECO:0000313" key="3">
    <source>
        <dbReference type="RefSeq" id="XP_039140421.1"/>
    </source>
</evidence>
<reference evidence="3" key="1">
    <citation type="submission" date="2025-08" db="UniProtKB">
        <authorList>
            <consortium name="RefSeq"/>
        </authorList>
    </citation>
    <scope>IDENTIFICATION</scope>
</reference>
<dbReference type="AlphaFoldDB" id="A0AB40CKM5"/>
<keyword evidence="2" id="KW-1185">Reference proteome</keyword>
<evidence type="ECO:0000256" key="1">
    <source>
        <dbReference type="SAM" id="MobiDB-lite"/>
    </source>
</evidence>
<accession>A0AB40CKM5</accession>
<sequence length="389" mass="43428">MAVNWEIRWDGEEAPAYLPNAELFTIRLHYMVDEIEGMAGYVDYCCADQMSRLELISMAKEFKLDVEGCSIWWLDVTSEEKGLKEVKTDLDALKMAISVGSSKEVYVCVRLANGANVHGVGANGRNESSSGQESQVGHGNQQDMVDTLVTRNQNEKDATNRQPQEDPVSQVMSQPNKTLIEATHKGELEVRRPKLRTIRGKKALINETTTANKTFLETTPIKENIVRRRGLSTVAGKKALANETTANKQVSGDPMSQVHTKPEQTLPTAPPALKTQFKRSEIITRGALKRKTIETSSRKIDKQASEEPASQVSGAGETQRKRQELHRRVKKTRTNEKKVATEVGKPKKNPPNKSFASNDTRAHVLKSQGKKKDLKEKNKVRGACKRRKV</sequence>
<organism evidence="2 3">
    <name type="scientific">Dioscorea cayennensis subsp. rotundata</name>
    <name type="common">White Guinea yam</name>
    <name type="synonym">Dioscorea rotundata</name>
    <dbReference type="NCBI Taxonomy" id="55577"/>
    <lineage>
        <taxon>Eukaryota</taxon>
        <taxon>Viridiplantae</taxon>
        <taxon>Streptophyta</taxon>
        <taxon>Embryophyta</taxon>
        <taxon>Tracheophyta</taxon>
        <taxon>Spermatophyta</taxon>
        <taxon>Magnoliopsida</taxon>
        <taxon>Liliopsida</taxon>
        <taxon>Dioscoreales</taxon>
        <taxon>Dioscoreaceae</taxon>
        <taxon>Dioscorea</taxon>
    </lineage>
</organism>
<feature type="compositionally biased region" description="Basic and acidic residues" evidence="1">
    <location>
        <begin position="370"/>
        <end position="379"/>
    </location>
</feature>
<name>A0AB40CKM5_DIOCR</name>
<feature type="region of interest" description="Disordered" evidence="1">
    <location>
        <begin position="242"/>
        <end position="274"/>
    </location>
</feature>
<feature type="compositionally biased region" description="Basic and acidic residues" evidence="1">
    <location>
        <begin position="291"/>
        <end position="305"/>
    </location>
</feature>
<feature type="compositionally biased region" description="Basic residues" evidence="1">
    <location>
        <begin position="380"/>
        <end position="389"/>
    </location>
</feature>